<evidence type="ECO:0000313" key="4">
    <source>
        <dbReference type="Proteomes" id="UP000536179"/>
    </source>
</evidence>
<dbReference type="AlphaFoldDB" id="A0A7W5E0Z6"/>
<evidence type="ECO:0000256" key="1">
    <source>
        <dbReference type="SAM" id="MobiDB-lite"/>
    </source>
</evidence>
<keyword evidence="4" id="KW-1185">Reference proteome</keyword>
<reference evidence="3 4" key="1">
    <citation type="submission" date="2020-08" db="EMBL/GenBank/DDBJ databases">
        <title>Genomic Encyclopedia of Type Strains, Phase III (KMG-III): the genomes of soil and plant-associated and newly described type strains.</title>
        <authorList>
            <person name="Whitman W."/>
        </authorList>
    </citation>
    <scope>NUCLEOTIDE SEQUENCE [LARGE SCALE GENOMIC DNA]</scope>
    <source>
        <strain evidence="3 4">CECT 8075</strain>
    </source>
</reference>
<gene>
    <name evidence="3" type="ORF">FHS27_004015</name>
</gene>
<evidence type="ECO:0000313" key="3">
    <source>
        <dbReference type="EMBL" id="MBB3208188.1"/>
    </source>
</evidence>
<keyword evidence="2" id="KW-0732">Signal</keyword>
<accession>A0A7W5E0Z6</accession>
<protein>
    <submittedName>
        <fullName evidence="3">Uncharacterized protein</fullName>
    </submittedName>
</protein>
<feature type="chain" id="PRO_5031338960" evidence="2">
    <location>
        <begin position="21"/>
        <end position="132"/>
    </location>
</feature>
<name>A0A7W5E0Z6_9BACT</name>
<proteinExistence type="predicted"/>
<comment type="caution">
    <text evidence="3">The sequence shown here is derived from an EMBL/GenBank/DDBJ whole genome shotgun (WGS) entry which is preliminary data.</text>
</comment>
<feature type="region of interest" description="Disordered" evidence="1">
    <location>
        <begin position="102"/>
        <end position="132"/>
    </location>
</feature>
<evidence type="ECO:0000256" key="2">
    <source>
        <dbReference type="SAM" id="SignalP"/>
    </source>
</evidence>
<organism evidence="3 4">
    <name type="scientific">Aporhodopirellula rubra</name>
    <dbReference type="NCBI Taxonomy" id="980271"/>
    <lineage>
        <taxon>Bacteria</taxon>
        <taxon>Pseudomonadati</taxon>
        <taxon>Planctomycetota</taxon>
        <taxon>Planctomycetia</taxon>
        <taxon>Pirellulales</taxon>
        <taxon>Pirellulaceae</taxon>
        <taxon>Aporhodopirellula</taxon>
    </lineage>
</organism>
<feature type="signal peptide" evidence="2">
    <location>
        <begin position="1"/>
        <end position="20"/>
    </location>
</feature>
<sequence length="132" mass="14532">MKLLAILIAGAVCFAGTAKADYPHFHRFHGGFVTPNQISGFNPATGGIHTHNTQINDSAFDWNRNGSRFNGTQRYVVRPVYDQWGRQIGVKSGMVWNNSVTGQEHGNLQSHTSNGLGGVHTQNHFYSAPPRQ</sequence>
<dbReference type="Proteomes" id="UP000536179">
    <property type="component" value="Unassembled WGS sequence"/>
</dbReference>
<dbReference type="EMBL" id="JACHXU010000014">
    <property type="protein sequence ID" value="MBB3208188.1"/>
    <property type="molecule type" value="Genomic_DNA"/>
</dbReference>
<dbReference type="RefSeq" id="WP_184306422.1">
    <property type="nucleotide sequence ID" value="NZ_JACHXU010000014.1"/>
</dbReference>
<feature type="compositionally biased region" description="Polar residues" evidence="1">
    <location>
        <begin position="102"/>
        <end position="125"/>
    </location>
</feature>